<dbReference type="InterPro" id="IPR011604">
    <property type="entry name" value="PDDEXK-like_dom_sf"/>
</dbReference>
<dbReference type="EMBL" id="SLXA01000001">
    <property type="protein sequence ID" value="TCO86399.1"/>
    <property type="molecule type" value="Genomic_DNA"/>
</dbReference>
<dbReference type="Proteomes" id="UP000295711">
    <property type="component" value="Unassembled WGS sequence"/>
</dbReference>
<keyword evidence="3" id="KW-1185">Reference proteome</keyword>
<protein>
    <submittedName>
        <fullName evidence="2">Uncharacterized protein DUF2800</fullName>
    </submittedName>
</protein>
<evidence type="ECO:0000256" key="1">
    <source>
        <dbReference type="ARBA" id="ARBA00022801"/>
    </source>
</evidence>
<dbReference type="OrthoDB" id="9766061at2"/>
<organism evidence="2 3">
    <name type="scientific">Frisingicoccus caecimuris</name>
    <dbReference type="NCBI Taxonomy" id="1796636"/>
    <lineage>
        <taxon>Bacteria</taxon>
        <taxon>Bacillati</taxon>
        <taxon>Bacillota</taxon>
        <taxon>Clostridia</taxon>
        <taxon>Lachnospirales</taxon>
        <taxon>Lachnospiraceae</taxon>
        <taxon>Frisingicoccus</taxon>
    </lineage>
</organism>
<dbReference type="GO" id="GO:0016787">
    <property type="term" value="F:hydrolase activity"/>
    <property type="evidence" value="ECO:0007669"/>
    <property type="project" value="UniProtKB-KW"/>
</dbReference>
<evidence type="ECO:0000313" key="3">
    <source>
        <dbReference type="Proteomes" id="UP000295711"/>
    </source>
</evidence>
<comment type="caution">
    <text evidence="2">The sequence shown here is derived from an EMBL/GenBank/DDBJ whole genome shotgun (WGS) entry which is preliminary data.</text>
</comment>
<reference evidence="2 3" key="1">
    <citation type="submission" date="2019-03" db="EMBL/GenBank/DDBJ databases">
        <title>Genomic Encyclopedia of Type Strains, Phase IV (KMG-IV): sequencing the most valuable type-strain genomes for metagenomic binning, comparative biology and taxonomic classification.</title>
        <authorList>
            <person name="Goeker M."/>
        </authorList>
    </citation>
    <scope>NUCLEOTIDE SEQUENCE [LARGE SCALE GENOMIC DNA]</scope>
    <source>
        <strain evidence="2 3">DSM 28559</strain>
    </source>
</reference>
<proteinExistence type="predicted"/>
<keyword evidence="1" id="KW-0378">Hydrolase</keyword>
<sequence length="393" mass="44346">MNHEGRKHAVLSASAAHRWLMCPPSARLEEQFPDTASESAAEGTLAHELAEIKVRHYFYTVDFGRQKYTRRLNKLKKEALWQDEMDRYTNEYLDYIKQTALSLESAPYAVIEMRVDYSAYVPDGFGTADCILISGETLHVIDFKYGKGVMVSAEENAQLSLYALGAYEAYKMLYPIKHIRMSIVQPRLDNISEWEYTVEALLKWGEYVRERAALAWKGEGDYAPGTDTCRFCRAKARCRARSDHNVKKAFDIGELPPLISAVEAGKRLAELEDVVKYQKDLQEWALSECLAGGDVPGWKAVEGRGSRDWTDMDKAFEMLQEQGVDRAMLWEERPLTLAQVEKVVGKKEFNGLVGDMVVKRPGKPALVRSSDKRPAITNKVSAAEAFAPSGVDQ</sequence>
<name>A0A4R2LD78_9FIRM</name>
<dbReference type="Pfam" id="PF10926">
    <property type="entry name" value="DUF2800"/>
    <property type="match status" value="1"/>
</dbReference>
<gene>
    <name evidence="2" type="ORF">EV212_101184</name>
</gene>
<dbReference type="InterPro" id="IPR021229">
    <property type="entry name" value="DUF2800"/>
</dbReference>
<dbReference type="Gene3D" id="3.90.320.10">
    <property type="match status" value="1"/>
</dbReference>
<dbReference type="RefSeq" id="WP_132087465.1">
    <property type="nucleotide sequence ID" value="NZ_JANKAQ010000005.1"/>
</dbReference>
<accession>A0A4R2LD78</accession>
<evidence type="ECO:0000313" key="2">
    <source>
        <dbReference type="EMBL" id="TCO86399.1"/>
    </source>
</evidence>
<dbReference type="AlphaFoldDB" id="A0A4R2LD78"/>